<dbReference type="RefSeq" id="WP_221489790.1">
    <property type="nucleotide sequence ID" value="NZ_BAAAUI010000026.1"/>
</dbReference>
<sequence length="147" mass="16140">MGMPMDERLGGDIKRVEHELMGVKQAVIRPVGLTVAQYAALLVLSERPGISAAELARRCRVTPQTMTTILRNLESAALIERAPHELHRNVLETRLTEAGRTAFEQADKHASAVERRLAAEFTDTERDTLRALLARCSAVLTAPDISG</sequence>
<comment type="caution">
    <text evidence="5">The sequence shown here is derived from an EMBL/GenBank/DDBJ whole genome shotgun (WGS) entry which is preliminary data.</text>
</comment>
<evidence type="ECO:0000256" key="3">
    <source>
        <dbReference type="ARBA" id="ARBA00023163"/>
    </source>
</evidence>
<keyword evidence="1" id="KW-0805">Transcription regulation</keyword>
<evidence type="ECO:0000313" key="5">
    <source>
        <dbReference type="EMBL" id="MBB4675153.1"/>
    </source>
</evidence>
<dbReference type="GO" id="GO:0003677">
    <property type="term" value="F:DNA binding"/>
    <property type="evidence" value="ECO:0007669"/>
    <property type="project" value="UniProtKB-KW"/>
</dbReference>
<accession>A0A7W7C8C6</accession>
<dbReference type="PANTHER" id="PTHR42756:SF1">
    <property type="entry name" value="TRANSCRIPTIONAL REPRESSOR OF EMRAB OPERON"/>
    <property type="match status" value="1"/>
</dbReference>
<feature type="domain" description="HTH marR-type" evidence="4">
    <location>
        <begin position="6"/>
        <end position="138"/>
    </location>
</feature>
<dbReference type="InterPro" id="IPR036390">
    <property type="entry name" value="WH_DNA-bd_sf"/>
</dbReference>
<dbReference type="InterPro" id="IPR000835">
    <property type="entry name" value="HTH_MarR-typ"/>
</dbReference>
<dbReference type="PROSITE" id="PS50995">
    <property type="entry name" value="HTH_MARR_2"/>
    <property type="match status" value="1"/>
</dbReference>
<keyword evidence="6" id="KW-1185">Reference proteome</keyword>
<organism evidence="5 6">
    <name type="scientific">Crossiella cryophila</name>
    <dbReference type="NCBI Taxonomy" id="43355"/>
    <lineage>
        <taxon>Bacteria</taxon>
        <taxon>Bacillati</taxon>
        <taxon>Actinomycetota</taxon>
        <taxon>Actinomycetes</taxon>
        <taxon>Pseudonocardiales</taxon>
        <taxon>Pseudonocardiaceae</taxon>
        <taxon>Crossiella</taxon>
    </lineage>
</organism>
<evidence type="ECO:0000256" key="2">
    <source>
        <dbReference type="ARBA" id="ARBA00023125"/>
    </source>
</evidence>
<dbReference type="AlphaFoldDB" id="A0A7W7C8C6"/>
<dbReference type="InterPro" id="IPR036388">
    <property type="entry name" value="WH-like_DNA-bd_sf"/>
</dbReference>
<dbReference type="PANTHER" id="PTHR42756">
    <property type="entry name" value="TRANSCRIPTIONAL REGULATOR, MARR"/>
    <property type="match status" value="1"/>
</dbReference>
<evidence type="ECO:0000259" key="4">
    <source>
        <dbReference type="PROSITE" id="PS50995"/>
    </source>
</evidence>
<proteinExistence type="predicted"/>
<dbReference type="SMART" id="SM00347">
    <property type="entry name" value="HTH_MARR"/>
    <property type="match status" value="1"/>
</dbReference>
<dbReference type="PRINTS" id="PR00598">
    <property type="entry name" value="HTHMARR"/>
</dbReference>
<dbReference type="Gene3D" id="1.10.10.10">
    <property type="entry name" value="Winged helix-like DNA-binding domain superfamily/Winged helix DNA-binding domain"/>
    <property type="match status" value="1"/>
</dbReference>
<keyword evidence="3" id="KW-0804">Transcription</keyword>
<dbReference type="SUPFAM" id="SSF46785">
    <property type="entry name" value="Winged helix' DNA-binding domain"/>
    <property type="match status" value="1"/>
</dbReference>
<protein>
    <submittedName>
        <fullName evidence="5">DNA-binding MarR family transcriptional regulator</fullName>
    </submittedName>
</protein>
<reference evidence="5 6" key="1">
    <citation type="submission" date="2020-08" db="EMBL/GenBank/DDBJ databases">
        <title>Sequencing the genomes of 1000 actinobacteria strains.</title>
        <authorList>
            <person name="Klenk H.-P."/>
        </authorList>
    </citation>
    <scope>NUCLEOTIDE SEQUENCE [LARGE SCALE GENOMIC DNA]</scope>
    <source>
        <strain evidence="5 6">DSM 44230</strain>
    </source>
</reference>
<evidence type="ECO:0000313" key="6">
    <source>
        <dbReference type="Proteomes" id="UP000533598"/>
    </source>
</evidence>
<evidence type="ECO:0000256" key="1">
    <source>
        <dbReference type="ARBA" id="ARBA00023015"/>
    </source>
</evidence>
<dbReference type="EMBL" id="JACHMH010000001">
    <property type="protein sequence ID" value="MBB4675153.1"/>
    <property type="molecule type" value="Genomic_DNA"/>
</dbReference>
<dbReference type="Pfam" id="PF12802">
    <property type="entry name" value="MarR_2"/>
    <property type="match status" value="1"/>
</dbReference>
<name>A0A7W7C8C6_9PSEU</name>
<gene>
    <name evidence="5" type="ORF">HNR67_001271</name>
</gene>
<dbReference type="Proteomes" id="UP000533598">
    <property type="component" value="Unassembled WGS sequence"/>
</dbReference>
<dbReference type="GO" id="GO:0003700">
    <property type="term" value="F:DNA-binding transcription factor activity"/>
    <property type="evidence" value="ECO:0007669"/>
    <property type="project" value="InterPro"/>
</dbReference>
<keyword evidence="2 5" id="KW-0238">DNA-binding</keyword>